<dbReference type="InterPro" id="IPR007627">
    <property type="entry name" value="RNA_pol_sigma70_r2"/>
</dbReference>
<dbReference type="InterPro" id="IPR014284">
    <property type="entry name" value="RNA_pol_sigma-70_dom"/>
</dbReference>
<evidence type="ECO:0000256" key="2">
    <source>
        <dbReference type="ARBA" id="ARBA00023015"/>
    </source>
</evidence>
<keyword evidence="8" id="KW-1185">Reference proteome</keyword>
<dbReference type="PANTHER" id="PTHR43133">
    <property type="entry name" value="RNA POLYMERASE ECF-TYPE SIGMA FACTO"/>
    <property type="match status" value="1"/>
</dbReference>
<dbReference type="PANTHER" id="PTHR43133:SF51">
    <property type="entry name" value="RNA POLYMERASE SIGMA FACTOR"/>
    <property type="match status" value="1"/>
</dbReference>
<keyword evidence="2" id="KW-0805">Transcription regulation</keyword>
<proteinExistence type="inferred from homology"/>
<keyword evidence="4" id="KW-0804">Transcription</keyword>
<accession>A0A517MHN3</accession>
<dbReference type="InterPro" id="IPR039425">
    <property type="entry name" value="RNA_pol_sigma-70-like"/>
</dbReference>
<dbReference type="KEGG" id="rml:FF011L_31610"/>
<comment type="similarity">
    <text evidence="1">Belongs to the sigma-70 factor family. ECF subfamily.</text>
</comment>
<dbReference type="AlphaFoldDB" id="A0A517MHN3"/>
<dbReference type="GO" id="GO:0016987">
    <property type="term" value="F:sigma factor activity"/>
    <property type="evidence" value="ECO:0007669"/>
    <property type="project" value="UniProtKB-KW"/>
</dbReference>
<feature type="domain" description="RNA polymerase sigma-70 region 2" evidence="5">
    <location>
        <begin position="45"/>
        <end position="107"/>
    </location>
</feature>
<dbReference type="SUPFAM" id="SSF88659">
    <property type="entry name" value="Sigma3 and sigma4 domains of RNA polymerase sigma factors"/>
    <property type="match status" value="1"/>
</dbReference>
<reference evidence="7 8" key="1">
    <citation type="submission" date="2019-02" db="EMBL/GenBank/DDBJ databases">
        <title>Deep-cultivation of Planctomycetes and their phenomic and genomic characterization uncovers novel biology.</title>
        <authorList>
            <person name="Wiegand S."/>
            <person name="Jogler M."/>
            <person name="Boedeker C."/>
            <person name="Pinto D."/>
            <person name="Vollmers J."/>
            <person name="Rivas-Marin E."/>
            <person name="Kohn T."/>
            <person name="Peeters S.H."/>
            <person name="Heuer A."/>
            <person name="Rast P."/>
            <person name="Oberbeckmann S."/>
            <person name="Bunk B."/>
            <person name="Jeske O."/>
            <person name="Meyerdierks A."/>
            <person name="Storesund J.E."/>
            <person name="Kallscheuer N."/>
            <person name="Luecker S."/>
            <person name="Lage O.M."/>
            <person name="Pohl T."/>
            <person name="Merkel B.J."/>
            <person name="Hornburger P."/>
            <person name="Mueller R.-W."/>
            <person name="Bruemmer F."/>
            <person name="Labrenz M."/>
            <person name="Spormann A.M."/>
            <person name="Op den Camp H."/>
            <person name="Overmann J."/>
            <person name="Amann R."/>
            <person name="Jetten M.S.M."/>
            <person name="Mascher T."/>
            <person name="Medema M.H."/>
            <person name="Devos D.P."/>
            <person name="Kaster A.-K."/>
            <person name="Ovreas L."/>
            <person name="Rohde M."/>
            <person name="Galperin M.Y."/>
            <person name="Jogler C."/>
        </authorList>
    </citation>
    <scope>NUCLEOTIDE SEQUENCE [LARGE SCALE GENOMIC DNA]</scope>
    <source>
        <strain evidence="7 8">FF011L</strain>
    </source>
</reference>
<dbReference type="InterPro" id="IPR013249">
    <property type="entry name" value="RNA_pol_sigma70_r4_t2"/>
</dbReference>
<evidence type="ECO:0000256" key="1">
    <source>
        <dbReference type="ARBA" id="ARBA00010641"/>
    </source>
</evidence>
<organism evidence="7 8">
    <name type="scientific">Roseimaritima multifibrata</name>
    <dbReference type="NCBI Taxonomy" id="1930274"/>
    <lineage>
        <taxon>Bacteria</taxon>
        <taxon>Pseudomonadati</taxon>
        <taxon>Planctomycetota</taxon>
        <taxon>Planctomycetia</taxon>
        <taxon>Pirellulales</taxon>
        <taxon>Pirellulaceae</taxon>
        <taxon>Roseimaritima</taxon>
    </lineage>
</organism>
<dbReference type="SUPFAM" id="SSF88946">
    <property type="entry name" value="Sigma2 domain of RNA polymerase sigma factors"/>
    <property type="match status" value="1"/>
</dbReference>
<evidence type="ECO:0000259" key="5">
    <source>
        <dbReference type="Pfam" id="PF04542"/>
    </source>
</evidence>
<dbReference type="InterPro" id="IPR036388">
    <property type="entry name" value="WH-like_DNA-bd_sf"/>
</dbReference>
<protein>
    <submittedName>
        <fullName evidence="7">RNA polymerase sigma factor</fullName>
    </submittedName>
</protein>
<feature type="domain" description="RNA polymerase sigma factor 70 region 4 type 2" evidence="6">
    <location>
        <begin position="138"/>
        <end position="188"/>
    </location>
</feature>
<name>A0A517MHN3_9BACT</name>
<dbReference type="InterPro" id="IPR013324">
    <property type="entry name" value="RNA_pol_sigma_r3/r4-like"/>
</dbReference>
<evidence type="ECO:0000313" key="7">
    <source>
        <dbReference type="EMBL" id="QDS94382.1"/>
    </source>
</evidence>
<dbReference type="NCBIfam" id="TIGR02937">
    <property type="entry name" value="sigma70-ECF"/>
    <property type="match status" value="1"/>
</dbReference>
<dbReference type="Gene3D" id="1.10.10.10">
    <property type="entry name" value="Winged helix-like DNA-binding domain superfamily/Winged helix DNA-binding domain"/>
    <property type="match status" value="1"/>
</dbReference>
<dbReference type="InterPro" id="IPR014331">
    <property type="entry name" value="RNA_pol_sigma70_ECF_RHOBA"/>
</dbReference>
<dbReference type="Gene3D" id="1.10.1740.10">
    <property type="match status" value="1"/>
</dbReference>
<keyword evidence="3" id="KW-0731">Sigma factor</keyword>
<dbReference type="Pfam" id="PF04542">
    <property type="entry name" value="Sigma70_r2"/>
    <property type="match status" value="1"/>
</dbReference>
<evidence type="ECO:0000313" key="8">
    <source>
        <dbReference type="Proteomes" id="UP000320672"/>
    </source>
</evidence>
<sequence length="201" mass="22976">MSEIREWLVIKGSARISKYVRHFFFMERFMDETTRQATRQWTLAQPAVSAFIASVVRDFRDRDDVLQNVAVAVVESFHSYDSKSPFIPWAIGIARRQVGLYLRRRGRDPLVFDDDAVACLAVAFHEEAQERSLALDFLQDCLGSLDGRAKQLIGLRYRDDMKPAAIASQADMTPNSVAKALQRVRDHLRECIERKALEASI</sequence>
<dbReference type="GO" id="GO:0006352">
    <property type="term" value="P:DNA-templated transcription initiation"/>
    <property type="evidence" value="ECO:0007669"/>
    <property type="project" value="InterPro"/>
</dbReference>
<evidence type="ECO:0000256" key="3">
    <source>
        <dbReference type="ARBA" id="ARBA00023082"/>
    </source>
</evidence>
<dbReference type="Pfam" id="PF08281">
    <property type="entry name" value="Sigma70_r4_2"/>
    <property type="match status" value="1"/>
</dbReference>
<dbReference type="Proteomes" id="UP000320672">
    <property type="component" value="Chromosome"/>
</dbReference>
<dbReference type="GO" id="GO:0003677">
    <property type="term" value="F:DNA binding"/>
    <property type="evidence" value="ECO:0007669"/>
    <property type="project" value="InterPro"/>
</dbReference>
<dbReference type="NCBIfam" id="TIGR02989">
    <property type="entry name" value="Sig-70_gvs1"/>
    <property type="match status" value="1"/>
</dbReference>
<dbReference type="InterPro" id="IPR013325">
    <property type="entry name" value="RNA_pol_sigma_r2"/>
</dbReference>
<evidence type="ECO:0000259" key="6">
    <source>
        <dbReference type="Pfam" id="PF08281"/>
    </source>
</evidence>
<gene>
    <name evidence="7" type="ORF">FF011L_31610</name>
</gene>
<dbReference type="EMBL" id="CP036262">
    <property type="protein sequence ID" value="QDS94382.1"/>
    <property type="molecule type" value="Genomic_DNA"/>
</dbReference>
<evidence type="ECO:0000256" key="4">
    <source>
        <dbReference type="ARBA" id="ARBA00023163"/>
    </source>
</evidence>